<feature type="transmembrane region" description="Helical" evidence="15">
    <location>
        <begin position="72"/>
        <end position="95"/>
    </location>
</feature>
<dbReference type="PANTHER" id="PTHR43294">
    <property type="entry name" value="SODIUM/POTASSIUM-TRANSPORTING ATPASE SUBUNIT ALPHA"/>
    <property type="match status" value="1"/>
</dbReference>
<keyword evidence="13" id="KW-0406">Ion transport</keyword>
<dbReference type="Pfam" id="PF00690">
    <property type="entry name" value="Cation_ATPase_N"/>
    <property type="match status" value="1"/>
</dbReference>
<dbReference type="Gene3D" id="3.40.1110.10">
    <property type="entry name" value="Calcium-transporting ATPase, cytoplasmic domain N"/>
    <property type="match status" value="1"/>
</dbReference>
<dbReference type="SFLD" id="SFLDF00027">
    <property type="entry name" value="p-type_atpase"/>
    <property type="match status" value="1"/>
</dbReference>
<dbReference type="InterPro" id="IPR036412">
    <property type="entry name" value="HAD-like_sf"/>
</dbReference>
<dbReference type="GO" id="GO:0005391">
    <property type="term" value="F:P-type sodium:potassium-exchanging transporter activity"/>
    <property type="evidence" value="ECO:0007669"/>
    <property type="project" value="TreeGrafter"/>
</dbReference>
<dbReference type="Pfam" id="PF13246">
    <property type="entry name" value="Cation_ATPase"/>
    <property type="match status" value="1"/>
</dbReference>
<evidence type="ECO:0000256" key="13">
    <source>
        <dbReference type="ARBA" id="ARBA00023065"/>
    </source>
</evidence>
<feature type="transmembrane region" description="Helical" evidence="15">
    <location>
        <begin position="299"/>
        <end position="324"/>
    </location>
</feature>
<keyword evidence="12 15" id="KW-1133">Transmembrane helix</keyword>
<dbReference type="Gene3D" id="1.20.1110.10">
    <property type="entry name" value="Calcium-transporting ATPase, transmembrane domain"/>
    <property type="match status" value="2"/>
</dbReference>
<sequence length="1180" mass="130301">MSAKGKTDRGAELRKDLQYGEVDFKWSSERVLQHFGITAEGGLSTAQYQAALQKFGRNELTPPPSLPWYIKYLLQFANFFAILLMAGGALCFIGYAIDPDKDPTNLYLGVVLFLVVFITATFSYLQEAKSEAIMEGFAKLIPKQTHVTRNGQVSVVDAAELVPGDVVTLNDGDQIPADIMLVKATEFKVDNSSLTGESEPQERSNVCSQNISSAFEAENLCFFTTIVTTGAGTGVVVGTADNTAMGQIAGLATETATHDSPISIEIAKFIHLISAVAIVLGVTFFIIGISLGTDIIKNVVFMIGIIVANVPEGLLATVTVSLALTAKRMHKKNVLVKNLEAVETLGSTTVIASDKTGTLTQNRMTVQHCWYDGQIKRTPAGKNSKHWADLMAAPCPTGEDNYDVSAPTFKKLQMIATLCNNSRFLTKTDEGVVFSMVEGMKDPTFNLLGLSCTGDASEVGITKCMECLEDVQVYRGRYPEVFQIKFNSTNKWQLSIHEQPSASDPLVLVLKGAPERVIDRCQFMMFNGEKIPLTEQLKEEFVRAYEELGGLGERVLGFAYSELPKEYNKDYKFTQKPTENFPKDDLTFVGLLSLIDPPREGVPEAVEKCKRARIKVFMVTGDHPITAQAIAKSVGILDQHVMDAGKGTVVKGDDIREWEAIEDPVARQAKWDAALSHQQIVFARVSPAHKLQIVENNQRRGEVVAVTGDGVNDAPALKKGDIGVAMGIAGKDVSKEAADMILMDDNFASIVNGVEEGRLIFDNLKKSICYTLTSNIPEIGPFLCFIVIRLPLPLSTVMILMVDLGTDMVPAISLAYEEKESDIMDRAPRNAATDRLVNRRLITFAYLQIGIMQALSGFFTYMVVLNDYGYAPWTLPGIGLEFEEYSLMCTVRDDGQPGNCGYGCDEPDKFETTWVNPLTMQNQTVKYDYCEDGGCKIPFPVPIGSYTADPFVEFGMRPSADGTMMESFGFRGFQGANPCKRTCSWFEAFNLTMSEGVVVDATGAAFNFTQDLSAQEVTQFMAYCGLADKDQFLKGRGVAAEASDSEADRGSFYWWGGRKQYFPNPTYQANALQYAQTSYFISIIVVQWADLLIAKTRKLSLFDQGLANGFMNFGLCFETILGCILIYVPIFNTVFGTKPLHILHWCPGIPWSILIFTYDETRKALMRRDPKGWLERFTYW</sequence>
<keyword evidence="6" id="KW-0597">Phosphoprotein</keyword>
<keyword evidence="7 15" id="KW-0812">Transmembrane</keyword>
<dbReference type="GO" id="GO:0005524">
    <property type="term" value="F:ATP binding"/>
    <property type="evidence" value="ECO:0007669"/>
    <property type="project" value="UniProtKB-KW"/>
</dbReference>
<evidence type="ECO:0000256" key="2">
    <source>
        <dbReference type="ARBA" id="ARBA00006934"/>
    </source>
</evidence>
<dbReference type="GO" id="GO:0036376">
    <property type="term" value="P:sodium ion export across plasma membrane"/>
    <property type="evidence" value="ECO:0007669"/>
    <property type="project" value="TreeGrafter"/>
</dbReference>
<evidence type="ECO:0000256" key="9">
    <source>
        <dbReference type="ARBA" id="ARBA00022840"/>
    </source>
</evidence>
<evidence type="ECO:0000313" key="17">
    <source>
        <dbReference type="EMBL" id="CAD8653593.1"/>
    </source>
</evidence>
<evidence type="ECO:0000256" key="8">
    <source>
        <dbReference type="ARBA" id="ARBA00022741"/>
    </source>
</evidence>
<dbReference type="SUPFAM" id="SSF56784">
    <property type="entry name" value="HAD-like"/>
    <property type="match status" value="1"/>
</dbReference>
<evidence type="ECO:0000256" key="1">
    <source>
        <dbReference type="ARBA" id="ARBA00004651"/>
    </source>
</evidence>
<dbReference type="InterPro" id="IPR001757">
    <property type="entry name" value="P_typ_ATPase"/>
</dbReference>
<dbReference type="InterPro" id="IPR008250">
    <property type="entry name" value="ATPase_P-typ_transduc_dom_A_sf"/>
</dbReference>
<dbReference type="GO" id="GO:1990573">
    <property type="term" value="P:potassium ion import across plasma membrane"/>
    <property type="evidence" value="ECO:0007669"/>
    <property type="project" value="TreeGrafter"/>
</dbReference>
<feature type="transmembrane region" description="Helical" evidence="15">
    <location>
        <begin position="844"/>
        <end position="864"/>
    </location>
</feature>
<keyword evidence="4" id="KW-1003">Cell membrane</keyword>
<feature type="transmembrane region" description="Helical" evidence="15">
    <location>
        <begin position="269"/>
        <end position="293"/>
    </location>
</feature>
<dbReference type="FunFam" id="1.20.1110.10:FF:000095">
    <property type="entry name" value="Sodium/potassium-transporting ATPase subunit alpha-1"/>
    <property type="match status" value="1"/>
</dbReference>
<dbReference type="SFLD" id="SFLDG00002">
    <property type="entry name" value="C1.7:_P-type_atpase_like"/>
    <property type="match status" value="1"/>
</dbReference>
<dbReference type="SFLD" id="SFLDS00003">
    <property type="entry name" value="Haloacid_Dehalogenase"/>
    <property type="match status" value="1"/>
</dbReference>
<dbReference type="InterPro" id="IPR023298">
    <property type="entry name" value="ATPase_P-typ_TM_dom_sf"/>
</dbReference>
<dbReference type="NCBIfam" id="TIGR01494">
    <property type="entry name" value="ATPase_P-type"/>
    <property type="match status" value="2"/>
</dbReference>
<dbReference type="InterPro" id="IPR004014">
    <property type="entry name" value="ATPase_P-typ_cation-transptr_N"/>
</dbReference>
<dbReference type="Pfam" id="PF00122">
    <property type="entry name" value="E1-E2_ATPase"/>
    <property type="match status" value="1"/>
</dbReference>
<dbReference type="GO" id="GO:0006883">
    <property type="term" value="P:intracellular sodium ion homeostasis"/>
    <property type="evidence" value="ECO:0007669"/>
    <property type="project" value="TreeGrafter"/>
</dbReference>
<dbReference type="InterPro" id="IPR018303">
    <property type="entry name" value="ATPase_P-typ_P_site"/>
</dbReference>
<comment type="subcellular location">
    <subcellularLocation>
        <location evidence="1">Cell membrane</location>
        <topology evidence="1">Multi-pass membrane protein</topology>
    </subcellularLocation>
</comment>
<evidence type="ECO:0000256" key="7">
    <source>
        <dbReference type="ARBA" id="ARBA00022692"/>
    </source>
</evidence>
<dbReference type="AlphaFoldDB" id="A0A7S0QWN9"/>
<feature type="transmembrane region" description="Helical" evidence="15">
    <location>
        <begin position="107"/>
        <end position="125"/>
    </location>
</feature>
<dbReference type="InterPro" id="IPR023214">
    <property type="entry name" value="HAD_sf"/>
</dbReference>
<keyword evidence="8" id="KW-0547">Nucleotide-binding</keyword>
<dbReference type="PRINTS" id="PR00119">
    <property type="entry name" value="CATATPASE"/>
</dbReference>
<evidence type="ECO:0000256" key="6">
    <source>
        <dbReference type="ARBA" id="ARBA00022553"/>
    </source>
</evidence>
<keyword evidence="5" id="KW-0633">Potassium transport</keyword>
<comment type="similarity">
    <text evidence="2">Belongs to the cation transport ATPase (P-type) (TC 3.A.3) family. Type IIC subfamily.</text>
</comment>
<keyword evidence="11" id="KW-1278">Translocase</keyword>
<dbReference type="SUPFAM" id="SSF81660">
    <property type="entry name" value="Metal cation-transporting ATPase, ATP-binding domain N"/>
    <property type="match status" value="1"/>
</dbReference>
<evidence type="ECO:0000256" key="12">
    <source>
        <dbReference type="ARBA" id="ARBA00022989"/>
    </source>
</evidence>
<dbReference type="InterPro" id="IPR059000">
    <property type="entry name" value="ATPase_P-type_domA"/>
</dbReference>
<evidence type="ECO:0000256" key="10">
    <source>
        <dbReference type="ARBA" id="ARBA00022958"/>
    </source>
</evidence>
<dbReference type="PANTHER" id="PTHR43294:SF21">
    <property type="entry name" value="CATION TRANSPORTING ATPASE"/>
    <property type="match status" value="1"/>
</dbReference>
<dbReference type="EMBL" id="HBFA01005921">
    <property type="protein sequence ID" value="CAD8653593.1"/>
    <property type="molecule type" value="Transcribed_RNA"/>
</dbReference>
<evidence type="ECO:0000256" key="14">
    <source>
        <dbReference type="ARBA" id="ARBA00023136"/>
    </source>
</evidence>
<dbReference type="PROSITE" id="PS00154">
    <property type="entry name" value="ATPASE_E1_E2"/>
    <property type="match status" value="1"/>
</dbReference>
<keyword evidence="14 15" id="KW-0472">Membrane</keyword>
<dbReference type="Gene3D" id="2.70.150.10">
    <property type="entry name" value="Calcium-transporting ATPase, cytoplasmic transduction domain A"/>
    <property type="match status" value="1"/>
</dbReference>
<accession>A0A7S0QWN9</accession>
<protein>
    <recommendedName>
        <fullName evidence="16">Cation-transporting P-type ATPase N-terminal domain-containing protein</fullName>
    </recommendedName>
</protein>
<keyword evidence="10" id="KW-0630">Potassium</keyword>
<name>A0A7S0QWN9_9CHLO</name>
<dbReference type="InterPro" id="IPR050510">
    <property type="entry name" value="Cation_transp_ATPase_P-type"/>
</dbReference>
<dbReference type="InterPro" id="IPR023299">
    <property type="entry name" value="ATPase_P-typ_cyto_dom_N"/>
</dbReference>
<dbReference type="InterPro" id="IPR005775">
    <property type="entry name" value="P-type_ATPase_IIC"/>
</dbReference>
<dbReference type="FunFam" id="3.40.50.1000:FF:000083">
    <property type="entry name" value="Sodium/potassium-transporting ATPase subunit alpha"/>
    <property type="match status" value="1"/>
</dbReference>
<dbReference type="SUPFAM" id="SSF81665">
    <property type="entry name" value="Calcium ATPase, transmembrane domain M"/>
    <property type="match status" value="1"/>
</dbReference>
<evidence type="ECO:0000256" key="11">
    <source>
        <dbReference type="ARBA" id="ARBA00022967"/>
    </source>
</evidence>
<dbReference type="GO" id="GO:0005886">
    <property type="term" value="C:plasma membrane"/>
    <property type="evidence" value="ECO:0007669"/>
    <property type="project" value="UniProtKB-SubCell"/>
</dbReference>
<proteinExistence type="inferred from homology"/>
<dbReference type="GO" id="GO:1902600">
    <property type="term" value="P:proton transmembrane transport"/>
    <property type="evidence" value="ECO:0007669"/>
    <property type="project" value="TreeGrafter"/>
</dbReference>
<evidence type="ECO:0000256" key="5">
    <source>
        <dbReference type="ARBA" id="ARBA00022538"/>
    </source>
</evidence>
<feature type="transmembrane region" description="Helical" evidence="15">
    <location>
        <begin position="1106"/>
        <end position="1130"/>
    </location>
</feature>
<feature type="transmembrane region" description="Helical" evidence="15">
    <location>
        <begin position="1142"/>
        <end position="1158"/>
    </location>
</feature>
<dbReference type="GO" id="GO:0016887">
    <property type="term" value="F:ATP hydrolysis activity"/>
    <property type="evidence" value="ECO:0007669"/>
    <property type="project" value="InterPro"/>
</dbReference>
<evidence type="ECO:0000256" key="15">
    <source>
        <dbReference type="SAM" id="Phobius"/>
    </source>
</evidence>
<dbReference type="InterPro" id="IPR006068">
    <property type="entry name" value="ATPase_P-typ_cation-transptr_C"/>
</dbReference>
<dbReference type="GO" id="GO:0030007">
    <property type="term" value="P:intracellular potassium ion homeostasis"/>
    <property type="evidence" value="ECO:0007669"/>
    <property type="project" value="TreeGrafter"/>
</dbReference>
<reference evidence="17" key="1">
    <citation type="submission" date="2021-01" db="EMBL/GenBank/DDBJ databases">
        <authorList>
            <person name="Corre E."/>
            <person name="Pelletier E."/>
            <person name="Niang G."/>
            <person name="Scheremetjew M."/>
            <person name="Finn R."/>
            <person name="Kale V."/>
            <person name="Holt S."/>
            <person name="Cochrane G."/>
            <person name="Meng A."/>
            <person name="Brown T."/>
            <person name="Cohen L."/>
        </authorList>
    </citation>
    <scope>NUCLEOTIDE SEQUENCE</scope>
    <source>
        <strain evidence="17">CCMP722</strain>
    </source>
</reference>
<gene>
    <name evidence="17" type="ORF">POBO1169_LOCUS3052</name>
</gene>
<dbReference type="SUPFAM" id="SSF81653">
    <property type="entry name" value="Calcium ATPase, transduction domain A"/>
    <property type="match status" value="1"/>
</dbReference>
<evidence type="ECO:0000256" key="4">
    <source>
        <dbReference type="ARBA" id="ARBA00022475"/>
    </source>
</evidence>
<feature type="domain" description="Cation-transporting P-type ATPase N-terminal" evidence="16">
    <location>
        <begin position="22"/>
        <end position="96"/>
    </location>
</feature>
<dbReference type="SMART" id="SM00831">
    <property type="entry name" value="Cation_ATPase_N"/>
    <property type="match status" value="1"/>
</dbReference>
<keyword evidence="9" id="KW-0067">ATP-binding</keyword>
<evidence type="ECO:0000259" key="16">
    <source>
        <dbReference type="SMART" id="SM00831"/>
    </source>
</evidence>
<evidence type="ECO:0000256" key="3">
    <source>
        <dbReference type="ARBA" id="ARBA00022448"/>
    </source>
</evidence>
<dbReference type="Gene3D" id="3.40.50.1000">
    <property type="entry name" value="HAD superfamily/HAD-like"/>
    <property type="match status" value="1"/>
</dbReference>
<dbReference type="Pfam" id="PF00689">
    <property type="entry name" value="Cation_ATPase_C"/>
    <property type="match status" value="2"/>
</dbReference>
<keyword evidence="3" id="KW-0813">Transport</keyword>
<dbReference type="PRINTS" id="PR00121">
    <property type="entry name" value="NAKATPASE"/>
</dbReference>
<dbReference type="NCBIfam" id="TIGR01106">
    <property type="entry name" value="ATPase-IIC_X-K"/>
    <property type="match status" value="1"/>
</dbReference>
<organism evidence="17">
    <name type="scientific">Pyramimonas obovata</name>
    <dbReference type="NCBI Taxonomy" id="1411642"/>
    <lineage>
        <taxon>Eukaryota</taxon>
        <taxon>Viridiplantae</taxon>
        <taxon>Chlorophyta</taxon>
        <taxon>Pyramimonadophyceae</taxon>
        <taxon>Pyramimonadales</taxon>
        <taxon>Pyramimonadaceae</taxon>
        <taxon>Pyramimonas</taxon>
        <taxon>Pyramimonas incertae sedis</taxon>
    </lineage>
</organism>
<dbReference type="InterPro" id="IPR044492">
    <property type="entry name" value="P_typ_ATPase_HD_dom"/>
</dbReference>